<dbReference type="Gene3D" id="3.40.50.150">
    <property type="entry name" value="Vaccinia Virus protein VP39"/>
    <property type="match status" value="1"/>
</dbReference>
<keyword evidence="3" id="KW-1185">Reference proteome</keyword>
<evidence type="ECO:0000313" key="2">
    <source>
        <dbReference type="EMBL" id="GET41759.1"/>
    </source>
</evidence>
<dbReference type="Pfam" id="PF05050">
    <property type="entry name" value="Methyltransf_21"/>
    <property type="match status" value="1"/>
</dbReference>
<evidence type="ECO:0000313" key="3">
    <source>
        <dbReference type="Proteomes" id="UP001050975"/>
    </source>
</evidence>
<gene>
    <name evidence="2" type="ORF">MiSe_65730</name>
</gene>
<sequence>MNAFKDRIRFLLRILTRNPFVREVLLAMARSKLLPKSIWRRLPVETTFLVSLPNGNSFKYSAIANDGIARAIFWRGWDGWEPETMRVFYKLAQKSKLFLDIGANTGLFTLVTLAANPQAKVMAFEPVTHVYKRLLSHIEINGWSDRCQAKNLAVSNTVGETKLHIPFEDVPLSASLNPEGFRGYEGYLIDIDVTTIDTICSQNEPIDLLKIDAEGFDDKVLEGMLKVLSNSAPNIIVECNYDGPFIAVENILNKFGYRFFHLRPEGAIPMNKIVPDENKLYRNYLCTVRDDWEEVKCLQP</sequence>
<dbReference type="RefSeq" id="WP_226588342.1">
    <property type="nucleotide sequence ID" value="NZ_BLAY01000133.1"/>
</dbReference>
<dbReference type="SUPFAM" id="SSF53335">
    <property type="entry name" value="S-adenosyl-L-methionine-dependent methyltransferases"/>
    <property type="match status" value="1"/>
</dbReference>
<organism evidence="2 3">
    <name type="scientific">Microseira wollei NIES-4236</name>
    <dbReference type="NCBI Taxonomy" id="2530354"/>
    <lineage>
        <taxon>Bacteria</taxon>
        <taxon>Bacillati</taxon>
        <taxon>Cyanobacteriota</taxon>
        <taxon>Cyanophyceae</taxon>
        <taxon>Oscillatoriophycideae</taxon>
        <taxon>Aerosakkonematales</taxon>
        <taxon>Aerosakkonemataceae</taxon>
        <taxon>Microseira</taxon>
    </lineage>
</organism>
<dbReference type="InterPro" id="IPR006342">
    <property type="entry name" value="FkbM_mtfrase"/>
</dbReference>
<dbReference type="AlphaFoldDB" id="A0AAV3XM59"/>
<dbReference type="NCBIfam" id="TIGR01444">
    <property type="entry name" value="fkbM_fam"/>
    <property type="match status" value="1"/>
</dbReference>
<dbReference type="InterPro" id="IPR052514">
    <property type="entry name" value="SAM-dependent_MTase"/>
</dbReference>
<name>A0AAV3XM59_9CYAN</name>
<dbReference type="EMBL" id="BLAY01000133">
    <property type="protein sequence ID" value="GET41759.1"/>
    <property type="molecule type" value="Genomic_DNA"/>
</dbReference>
<dbReference type="InterPro" id="IPR029063">
    <property type="entry name" value="SAM-dependent_MTases_sf"/>
</dbReference>
<dbReference type="PANTHER" id="PTHR34203:SF15">
    <property type="entry name" value="SLL1173 PROTEIN"/>
    <property type="match status" value="1"/>
</dbReference>
<proteinExistence type="predicted"/>
<protein>
    <recommendedName>
        <fullName evidence="1">Methyltransferase FkbM domain-containing protein</fullName>
    </recommendedName>
</protein>
<evidence type="ECO:0000259" key="1">
    <source>
        <dbReference type="Pfam" id="PF05050"/>
    </source>
</evidence>
<feature type="domain" description="Methyltransferase FkbM" evidence="1">
    <location>
        <begin position="100"/>
        <end position="259"/>
    </location>
</feature>
<accession>A0AAV3XM59</accession>
<dbReference type="PANTHER" id="PTHR34203">
    <property type="entry name" value="METHYLTRANSFERASE, FKBM FAMILY PROTEIN"/>
    <property type="match status" value="1"/>
</dbReference>
<comment type="caution">
    <text evidence="2">The sequence shown here is derived from an EMBL/GenBank/DDBJ whole genome shotgun (WGS) entry which is preliminary data.</text>
</comment>
<dbReference type="Proteomes" id="UP001050975">
    <property type="component" value="Unassembled WGS sequence"/>
</dbReference>
<reference evidence="2" key="1">
    <citation type="submission" date="2019-10" db="EMBL/GenBank/DDBJ databases">
        <title>Draft genome sequece of Microseira wollei NIES-4236.</title>
        <authorList>
            <person name="Yamaguchi H."/>
            <person name="Suzuki S."/>
            <person name="Kawachi M."/>
        </authorList>
    </citation>
    <scope>NUCLEOTIDE SEQUENCE</scope>
    <source>
        <strain evidence="2">NIES-4236</strain>
    </source>
</reference>